<dbReference type="EMBL" id="MU003519">
    <property type="protein sequence ID" value="KAF2467615.1"/>
    <property type="molecule type" value="Genomic_DNA"/>
</dbReference>
<keyword evidence="2" id="KW-1185">Reference proteome</keyword>
<comment type="caution">
    <text evidence="1">The sequence shown here is derived from an EMBL/GenBank/DDBJ whole genome shotgun (WGS) entry which is preliminary data.</text>
</comment>
<evidence type="ECO:0000313" key="2">
    <source>
        <dbReference type="Proteomes" id="UP000799755"/>
    </source>
</evidence>
<protein>
    <submittedName>
        <fullName evidence="1">Uncharacterized protein</fullName>
    </submittedName>
</protein>
<gene>
    <name evidence="1" type="ORF">BDR25DRAFT_291529</name>
</gene>
<sequence length="1016" mass="111894">MASWKVILDPTENRIEYTPFLKSRKFFAVDDSGSTAGSILKRERAFVEHLWNNFANQDNSISLWGSKCDEPTKKFGSVKWKSAHMGTYPTEILKNASALATIKKSDAWFLITDGEIYDGAVHQLAEMAHGSNILNVPIVFVIAGSRGRTPDTTNISVGISFFASAQDTLILFKETETGKLFVIAGKGCFSPLGGSSAAQDLTSWGDIPVFSGEDEFFSHCKKLDVQVVRTEFRKNLPKGVSLGQDWEKAHDGGPVMVDLDLLPQAGFLSDDDALNLFAEEAFNNLAVAYKTRKRIPELRSFVQAQKIEQVVPKLEDVSGAGVIISRMGDPATTQDERKALQGQLREAHAQNREHYQKVITEFTGSPKEQNIKKRNQLVDAALRSLASIEAASFSADILSRRSNRARRAEVVASDTSVAMANLDLSGPSFRGFCLVCCGEDEIMSICLKELSSVDADSNTTDFALNFPLAAGNTAKNVNSVSSQNICFQCALLGPSGMSIYKEKLKAIIPAVHYEGSNKKYINDQLYLALTAGLQTGAAGVAQLFMAVLEEILKTKPWAGAGLQDSQMSAGEQHEALQRRQTFRWMLDQVVQNTRTRQTFTEVGDWVKFPEALTWVAEDFKKNGLASFVITYPAVGYTNLLSLGHRTGAFPVEMVRLMSISKAVHSIASKYLADLQAAGSQTPDLQDEWKQKYMEVIYQEFNFTTVPKDIGGLQSLVVNADTFMGRLSACISLPDNPEGAPGPDRQVMMRKIQLVLFWLIYGQKSHCTAQTFFTKINHKEHLASAVLNPSLSVPESELHATLLSIFIRPGGELINPEAAALHASSIIPFKNPFGASVICCGADACRESFLPSHEHGNTAAVVEKIEEIRNNRTQHLIKVFGIRGRFENACTGLPEVTSAGSPPSSTHTNLHIAVVRTWAEQTPEKKRGIIHSKEDCEGFVKAVRKRICDQRRGDIFNGTIDDDVRAVLPSFFNVLGEALRLEGKGNEDISLYKHDFDQNKLDWKIGYELRASGLARA</sequence>
<evidence type="ECO:0000313" key="1">
    <source>
        <dbReference type="EMBL" id="KAF2467615.1"/>
    </source>
</evidence>
<organism evidence="1 2">
    <name type="scientific">Lindgomyces ingoldianus</name>
    <dbReference type="NCBI Taxonomy" id="673940"/>
    <lineage>
        <taxon>Eukaryota</taxon>
        <taxon>Fungi</taxon>
        <taxon>Dikarya</taxon>
        <taxon>Ascomycota</taxon>
        <taxon>Pezizomycotina</taxon>
        <taxon>Dothideomycetes</taxon>
        <taxon>Pleosporomycetidae</taxon>
        <taxon>Pleosporales</taxon>
        <taxon>Lindgomycetaceae</taxon>
        <taxon>Lindgomyces</taxon>
    </lineage>
</organism>
<reference evidence="1" key="1">
    <citation type="journal article" date="2020" name="Stud. Mycol.">
        <title>101 Dothideomycetes genomes: a test case for predicting lifestyles and emergence of pathogens.</title>
        <authorList>
            <person name="Haridas S."/>
            <person name="Albert R."/>
            <person name="Binder M."/>
            <person name="Bloem J."/>
            <person name="Labutti K."/>
            <person name="Salamov A."/>
            <person name="Andreopoulos B."/>
            <person name="Baker S."/>
            <person name="Barry K."/>
            <person name="Bills G."/>
            <person name="Bluhm B."/>
            <person name="Cannon C."/>
            <person name="Castanera R."/>
            <person name="Culley D."/>
            <person name="Daum C."/>
            <person name="Ezra D."/>
            <person name="Gonzalez J."/>
            <person name="Henrissat B."/>
            <person name="Kuo A."/>
            <person name="Liang C."/>
            <person name="Lipzen A."/>
            <person name="Lutzoni F."/>
            <person name="Magnuson J."/>
            <person name="Mondo S."/>
            <person name="Nolan M."/>
            <person name="Ohm R."/>
            <person name="Pangilinan J."/>
            <person name="Park H.-J."/>
            <person name="Ramirez L."/>
            <person name="Alfaro M."/>
            <person name="Sun H."/>
            <person name="Tritt A."/>
            <person name="Yoshinaga Y."/>
            <person name="Zwiers L.-H."/>
            <person name="Turgeon B."/>
            <person name="Goodwin S."/>
            <person name="Spatafora J."/>
            <person name="Crous P."/>
            <person name="Grigoriev I."/>
        </authorList>
    </citation>
    <scope>NUCLEOTIDE SEQUENCE</scope>
    <source>
        <strain evidence="1">ATCC 200398</strain>
    </source>
</reference>
<accession>A0ACB6QNC5</accession>
<proteinExistence type="predicted"/>
<name>A0ACB6QNC5_9PLEO</name>
<dbReference type="Proteomes" id="UP000799755">
    <property type="component" value="Unassembled WGS sequence"/>
</dbReference>